<dbReference type="InterPro" id="IPR008271">
    <property type="entry name" value="Ser/Thr_kinase_AS"/>
</dbReference>
<dbReference type="CDD" id="cd14014">
    <property type="entry name" value="STKc_PknB_like"/>
    <property type="match status" value="1"/>
</dbReference>
<evidence type="ECO:0000313" key="3">
    <source>
        <dbReference type="EMBL" id="SEM59143.1"/>
    </source>
</evidence>
<dbReference type="Gene3D" id="1.10.510.10">
    <property type="entry name" value="Transferase(Phosphotransferase) domain 1"/>
    <property type="match status" value="1"/>
</dbReference>
<proteinExistence type="predicted"/>
<dbReference type="SMART" id="SM00320">
    <property type="entry name" value="WD40"/>
    <property type="match status" value="7"/>
</dbReference>
<dbReference type="PROSITE" id="PS50011">
    <property type="entry name" value="PROTEIN_KINASE_DOM"/>
    <property type="match status" value="1"/>
</dbReference>
<organism evidence="3 4">
    <name type="scientific">Streptacidiphilus jiangxiensis</name>
    <dbReference type="NCBI Taxonomy" id="235985"/>
    <lineage>
        <taxon>Bacteria</taxon>
        <taxon>Bacillati</taxon>
        <taxon>Actinomycetota</taxon>
        <taxon>Actinomycetes</taxon>
        <taxon>Kitasatosporales</taxon>
        <taxon>Streptomycetaceae</taxon>
        <taxon>Streptacidiphilus</taxon>
    </lineage>
</organism>
<dbReference type="InterPro" id="IPR049052">
    <property type="entry name" value="nSTAND1"/>
</dbReference>
<dbReference type="PANTHER" id="PTHR44329:SF214">
    <property type="entry name" value="PROTEIN KINASE DOMAIN-CONTAINING PROTEIN"/>
    <property type="match status" value="1"/>
</dbReference>
<dbReference type="eggNOG" id="COG2319">
    <property type="taxonomic scope" value="Bacteria"/>
</dbReference>
<dbReference type="EMBL" id="FOAZ01000036">
    <property type="protein sequence ID" value="SEM59143.1"/>
    <property type="molecule type" value="Genomic_DNA"/>
</dbReference>
<dbReference type="STRING" id="235985.SAMN05414137_13616"/>
<protein>
    <submittedName>
        <fullName evidence="3">WD domain-containing protein, G-beta repeat-containing protein</fullName>
    </submittedName>
</protein>
<feature type="region of interest" description="Disordered" evidence="1">
    <location>
        <begin position="340"/>
        <end position="363"/>
    </location>
</feature>
<keyword evidence="4" id="KW-1185">Reference proteome</keyword>
<evidence type="ECO:0000256" key="1">
    <source>
        <dbReference type="SAM" id="MobiDB-lite"/>
    </source>
</evidence>
<dbReference type="SUPFAM" id="SSF50978">
    <property type="entry name" value="WD40 repeat-like"/>
    <property type="match status" value="2"/>
</dbReference>
<dbReference type="SMART" id="SM00220">
    <property type="entry name" value="S_TKc"/>
    <property type="match status" value="1"/>
</dbReference>
<dbReference type="Gene3D" id="3.30.200.20">
    <property type="entry name" value="Phosphorylase Kinase, domain 1"/>
    <property type="match status" value="1"/>
</dbReference>
<dbReference type="GO" id="GO:0004674">
    <property type="term" value="F:protein serine/threonine kinase activity"/>
    <property type="evidence" value="ECO:0007669"/>
    <property type="project" value="TreeGrafter"/>
</dbReference>
<dbReference type="Gene3D" id="2.130.10.10">
    <property type="entry name" value="YVTN repeat-like/Quinoprotein amine dehydrogenase"/>
    <property type="match status" value="4"/>
</dbReference>
<feature type="domain" description="Protein kinase" evidence="2">
    <location>
        <begin position="9"/>
        <end position="259"/>
    </location>
</feature>
<dbReference type="PANTHER" id="PTHR44329">
    <property type="entry name" value="SERINE/THREONINE-PROTEIN KINASE TNNI3K-RELATED"/>
    <property type="match status" value="1"/>
</dbReference>
<dbReference type="InterPro" id="IPR000719">
    <property type="entry name" value="Prot_kinase_dom"/>
</dbReference>
<dbReference type="InterPro" id="IPR036322">
    <property type="entry name" value="WD40_repeat_dom_sf"/>
</dbReference>
<sequence length="1330" mass="137278">MDPRQLGPYWLAGRLGAGGQGVVYEAYDSDGVRVAVKALHLDADHAVADQLSREVRMLERVAPFCTAKVVAVDLDHVPPYVASQYIPGPTLQQMVAAQGVYEPDALVRLAVGMATALAAIHAAGVVHRDLKPENVLIGPDGPRVIDFGIARAPDLSRSTTGVIKGTPRWMAPETFQGRAATPAVDIWAWAAILVFAATGEPPFGGSDVVQIMTAVHTVEPDLDALPQPLRALVARALTREPQARPTASELLTSLTGPTGPTGPTGAGTPVGGGEPVLDIEERLAAGQRAAAPLAAPAVPLTLGESAEQFYAALPVAQQALVPRVLLRLVTAAPDAGGTLRAAERTEFDDSDPDDAPDGAPRVGTTSRLVAEAPALVDALLAAGILVPDADTGRVALASAALVRAWPRLRAWVADEHDALAPCHELADAARRWDAHGRRAGDVLHGSALEQAVGGALTRRRHLALSTQEKAFLAASMAADRLRSRRRRQVLATVAALVLVAGTAGGYAVQQSHDAAAQRTQAALQRENAALARQNAQRLAAVNDAANLAVDAQAVRARDPLLAAQLALAAYHSAAIPAATSQLFASLSSPLNEVVGDAGSAVVERMAAQPDGPLIAVADSDASGAANSHIRIWNLAKPTEPVTEAVIPAGTAALAFVPHSARLVAACASPADAMCLWDLTNPHQPASLTAMPSTGPKHMGVTGVAVSPDGTLAAAATLAGTVIVWSIATPAHPTVLATLASPSTRKDGSSLAGVAFSSHGNLLATTILGGHTTVWNMTHPAKPTKAATLPTGYQAIGFSPDGNLLAAAGDASVGLWNLATPAKPRDLSTGLLGCPKDLTQNLDALAFRPDGQELDYGTQGSASSTGQVCRVHLDPGDNGASQMGSATQPFSGVDFLTMAWTADGHLLTGGTDGKVRSWPSAPDTIDGLSMDGNSFVATSPDGRLLAAPRPRMSSDPNPPMALYDLSAPGGPQQLGTFATPDLVQDVAFVTTTTLLTVQRDGTVQLWDLTDPRRPVKGAGLGSADVHTPGIAANFQNFVSADRSGDLAGVLGNDSRVHLWRLAGSHHATELGSFPYPDLQASTYAAVVLPDGASAMAVSRAGMVWWDLSDPAHPVKRDTTPTDFRNDIAGAVVNAAGSAGDLVAFDPAPGSYGANLHVVTVRNGTATTTSVAAAPLLGTQLAMSDDNRLLATLGPSNDTFTLWNLTDPAHPRPTTTAATLNSANSLSLNHTATMMAVANDTTVELWNISDPAHPVRLTTISPPGENSSDNISATGFTPDGTKLVIQYQYSVTLVATDPKTVAAHLCAATGNTVTAAQWGLYAPDAAFRKPCP</sequence>
<dbReference type="Pfam" id="PF20703">
    <property type="entry name" value="nSTAND1"/>
    <property type="match status" value="1"/>
</dbReference>
<dbReference type="Pfam" id="PF00069">
    <property type="entry name" value="Pkinase"/>
    <property type="match status" value="1"/>
</dbReference>
<evidence type="ECO:0000313" key="4">
    <source>
        <dbReference type="Proteomes" id="UP000183015"/>
    </source>
</evidence>
<reference evidence="4" key="1">
    <citation type="submission" date="2016-10" db="EMBL/GenBank/DDBJ databases">
        <authorList>
            <person name="Varghese N."/>
        </authorList>
    </citation>
    <scope>NUCLEOTIDE SEQUENCE [LARGE SCALE GENOMIC DNA]</scope>
    <source>
        <strain evidence="4">DSM 45096 / BCRC 16803 / CGMCC 4.1857 / CIP 109030 / JCM 12277 / KCTC 19219 / NBRC 100920 / 33214</strain>
    </source>
</reference>
<accession>A0A1H7ZLK1</accession>
<name>A0A1H7ZLK1_STRJI</name>
<dbReference type="Pfam" id="PF00400">
    <property type="entry name" value="WD40"/>
    <property type="match status" value="2"/>
</dbReference>
<dbReference type="PROSITE" id="PS00108">
    <property type="entry name" value="PROTEIN_KINASE_ST"/>
    <property type="match status" value="1"/>
</dbReference>
<feature type="compositionally biased region" description="Gly residues" evidence="1">
    <location>
        <begin position="262"/>
        <end position="273"/>
    </location>
</feature>
<gene>
    <name evidence="3" type="ORF">SAMN05414137_13616</name>
</gene>
<dbReference type="eggNOG" id="COG0515">
    <property type="taxonomic scope" value="Bacteria"/>
</dbReference>
<dbReference type="SUPFAM" id="SSF56112">
    <property type="entry name" value="Protein kinase-like (PK-like)"/>
    <property type="match status" value="1"/>
</dbReference>
<dbReference type="InterPro" id="IPR001680">
    <property type="entry name" value="WD40_rpt"/>
</dbReference>
<dbReference type="InterPro" id="IPR051681">
    <property type="entry name" value="Ser/Thr_Kinases-Pseudokinases"/>
</dbReference>
<dbReference type="InterPro" id="IPR015943">
    <property type="entry name" value="WD40/YVTN_repeat-like_dom_sf"/>
</dbReference>
<dbReference type="Proteomes" id="UP000183015">
    <property type="component" value="Unassembled WGS sequence"/>
</dbReference>
<evidence type="ECO:0000259" key="2">
    <source>
        <dbReference type="PROSITE" id="PS50011"/>
    </source>
</evidence>
<dbReference type="InterPro" id="IPR011009">
    <property type="entry name" value="Kinase-like_dom_sf"/>
</dbReference>
<feature type="region of interest" description="Disordered" evidence="1">
    <location>
        <begin position="242"/>
        <end position="273"/>
    </location>
</feature>
<dbReference type="RefSeq" id="WP_052439410.1">
    <property type="nucleotide sequence ID" value="NZ_BBPN01000050.1"/>
</dbReference>
<dbReference type="GO" id="GO:0005524">
    <property type="term" value="F:ATP binding"/>
    <property type="evidence" value="ECO:0007669"/>
    <property type="project" value="InterPro"/>
</dbReference>